<reference evidence="3" key="1">
    <citation type="submission" date="2021-08" db="EMBL/GenBank/DDBJ databases">
        <title>Genome of a novel bacterium of the phylum Verrucomicrobia, Oleiharenicola sp. KSB-15.</title>
        <authorList>
            <person name="Chung J.-H."/>
            <person name="Ahn J.-H."/>
            <person name="Yoon Y."/>
            <person name="Kim D.-Y."/>
            <person name="An S.-H."/>
            <person name="Park I."/>
            <person name="Yeon J."/>
        </authorList>
    </citation>
    <scope>NUCLEOTIDE SEQUENCE</scope>
    <source>
        <strain evidence="3">KSB-15</strain>
    </source>
</reference>
<dbReference type="InterPro" id="IPR006674">
    <property type="entry name" value="HD_domain"/>
</dbReference>
<dbReference type="NCBIfam" id="TIGR00277">
    <property type="entry name" value="HDIG"/>
    <property type="match status" value="1"/>
</dbReference>
<dbReference type="Pfam" id="PF01966">
    <property type="entry name" value="HD"/>
    <property type="match status" value="1"/>
</dbReference>
<dbReference type="KEGG" id="ole:K0B96_05420"/>
<dbReference type="Gene3D" id="1.10.3210.10">
    <property type="entry name" value="Hypothetical protein af1432"/>
    <property type="match status" value="1"/>
</dbReference>
<keyword evidence="4" id="KW-1185">Reference proteome</keyword>
<dbReference type="Pfam" id="PF07698">
    <property type="entry name" value="7TM-7TMR_HD"/>
    <property type="match status" value="1"/>
</dbReference>
<feature type="transmembrane region" description="Helical" evidence="1">
    <location>
        <begin position="502"/>
        <end position="523"/>
    </location>
</feature>
<dbReference type="InterPro" id="IPR052722">
    <property type="entry name" value="PgpH_phosphodiesterase"/>
</dbReference>
<dbReference type="InterPro" id="IPR011621">
    <property type="entry name" value="Metal-dep_PHydrolase_7TM_intra"/>
</dbReference>
<proteinExistence type="predicted"/>
<feature type="transmembrane region" description="Helical" evidence="1">
    <location>
        <begin position="38"/>
        <end position="59"/>
    </location>
</feature>
<feature type="domain" description="HD" evidence="2">
    <location>
        <begin position="556"/>
        <end position="703"/>
    </location>
</feature>
<dbReference type="PANTHER" id="PTHR36442:SF1">
    <property type="entry name" value="CYCLIC-DI-AMP PHOSPHODIESTERASE PGPH"/>
    <property type="match status" value="1"/>
</dbReference>
<feature type="transmembrane region" description="Helical" evidence="1">
    <location>
        <begin position="472"/>
        <end position="490"/>
    </location>
</feature>
<organism evidence="3 4">
    <name type="scientific">Horticoccus luteus</name>
    <dbReference type="NCBI Taxonomy" id="2862869"/>
    <lineage>
        <taxon>Bacteria</taxon>
        <taxon>Pseudomonadati</taxon>
        <taxon>Verrucomicrobiota</taxon>
        <taxon>Opitutia</taxon>
        <taxon>Opitutales</taxon>
        <taxon>Opitutaceae</taxon>
        <taxon>Horticoccus</taxon>
    </lineage>
</organism>
<protein>
    <submittedName>
        <fullName evidence="3">HDIG domain-containing protein</fullName>
    </submittedName>
</protein>
<dbReference type="InterPro" id="IPR011624">
    <property type="entry name" value="Metal-dep_PHydrolase_7TM_extra"/>
</dbReference>
<dbReference type="InterPro" id="IPR003607">
    <property type="entry name" value="HD/PDEase_dom"/>
</dbReference>
<evidence type="ECO:0000313" key="3">
    <source>
        <dbReference type="EMBL" id="QYM80059.1"/>
    </source>
</evidence>
<dbReference type="Pfam" id="PF07697">
    <property type="entry name" value="7TMR-HDED"/>
    <property type="match status" value="1"/>
</dbReference>
<feature type="transmembrane region" description="Helical" evidence="1">
    <location>
        <begin position="443"/>
        <end position="460"/>
    </location>
</feature>
<keyword evidence="1" id="KW-0812">Transmembrane</keyword>
<dbReference type="AlphaFoldDB" id="A0A8F9TY92"/>
<dbReference type="PROSITE" id="PS51831">
    <property type="entry name" value="HD"/>
    <property type="match status" value="1"/>
</dbReference>
<keyword evidence="1" id="KW-1133">Transmembrane helix</keyword>
<dbReference type="SMART" id="SM00471">
    <property type="entry name" value="HDc"/>
    <property type="match status" value="1"/>
</dbReference>
<accession>A0A8F9TY92</accession>
<name>A0A8F9TY92_9BACT</name>
<gene>
    <name evidence="3" type="ORF">K0B96_05420</name>
</gene>
<evidence type="ECO:0000256" key="1">
    <source>
        <dbReference type="SAM" id="Phobius"/>
    </source>
</evidence>
<feature type="transmembrane region" description="Helical" evidence="1">
    <location>
        <begin position="366"/>
        <end position="392"/>
    </location>
</feature>
<dbReference type="CDD" id="cd00077">
    <property type="entry name" value="HDc"/>
    <property type="match status" value="1"/>
</dbReference>
<evidence type="ECO:0000313" key="4">
    <source>
        <dbReference type="Proteomes" id="UP000825051"/>
    </source>
</evidence>
<keyword evidence="1" id="KW-0472">Membrane</keyword>
<dbReference type="Proteomes" id="UP000825051">
    <property type="component" value="Chromosome"/>
</dbReference>
<dbReference type="InterPro" id="IPR006675">
    <property type="entry name" value="HDIG_dom"/>
</dbReference>
<sequence>MSFRDQLTLLLGGLRQGPPRRGTSAASLARDFLDRSRLIAIVIFLVTVGSIVLISSVGMSTLHVAVLPNQLATTRIVASAPFDYISAEQTRAARDAFAARIPPVYRLTDEPARQFDAAARDFLAQLNRFDAERPPGAPMIGDRQSALAGIVDAFNSRGSYRVSLEDAGRILSGTNIHQRTQLFESGLAAVRDIYAEGVHDSSLGGGVNGAGALFEVVRPGGDVTLRPTQSLEDALTFLRVSLAADGVSRPVSQALFRFFRNGIAPNLLFDRAATERRQAEAARNLKPIVVHVAAGQTIIESGERVTPAEYEMFGAYRKYLLDHGDVDWNEGLALFGRVLLVLAMVLASIIYIRLEDPETLQSNVRLGLLALVVILNLALVRAVYSIGGVAFFVSDGSWASTLPYIAPTAFAPLIVAILIDAGSAIFMALLISIFTGVIYGNRLDLLVLTFLASLVAIFSSRDAHRRGRVVRAAGAGGLTVAAFAALIGIADQVPIETLGRQMGAGLVTGLLTGIAVVGLLPVLESLFKRTTDITLLELTDYNHPLLRRMQLEAPGTYHHSLIVAQLAENACSAIGANPLLARVCALFHDIGKVLHPLYFSENQRDRGNPHDHHDPVASARIIKQHVSQGLELAQKHHLPRAVRDVIEQHHGTTLVRFFYERARTASSARAAAAPAEEEFRYDGPLPQFKECAVISLADGVEAASRSLRQATADQLTQLIDHIVRDRIAEGQLDEAPLTFAEIARIKESFIETLLNMLHGRIAYPAATPAPFPVKA</sequence>
<dbReference type="PANTHER" id="PTHR36442">
    <property type="entry name" value="CYCLIC-DI-AMP PHOSPHODIESTERASE PGPH"/>
    <property type="match status" value="1"/>
</dbReference>
<evidence type="ECO:0000259" key="2">
    <source>
        <dbReference type="PROSITE" id="PS51831"/>
    </source>
</evidence>
<dbReference type="SUPFAM" id="SSF109604">
    <property type="entry name" value="HD-domain/PDEase-like"/>
    <property type="match status" value="1"/>
</dbReference>
<dbReference type="RefSeq" id="WP_220164696.1">
    <property type="nucleotide sequence ID" value="NZ_CP080507.1"/>
</dbReference>
<feature type="transmembrane region" description="Helical" evidence="1">
    <location>
        <begin position="334"/>
        <end position="354"/>
    </location>
</feature>
<feature type="transmembrane region" description="Helical" evidence="1">
    <location>
        <begin position="404"/>
        <end position="431"/>
    </location>
</feature>
<dbReference type="EMBL" id="CP080507">
    <property type="protein sequence ID" value="QYM80059.1"/>
    <property type="molecule type" value="Genomic_DNA"/>
</dbReference>